<evidence type="ECO:0000256" key="2">
    <source>
        <dbReference type="ARBA" id="ARBA00009077"/>
    </source>
</evidence>
<dbReference type="GO" id="GO:0019346">
    <property type="term" value="P:transsulfuration"/>
    <property type="evidence" value="ECO:0007669"/>
    <property type="project" value="InterPro"/>
</dbReference>
<dbReference type="InterPro" id="IPR015424">
    <property type="entry name" value="PyrdxlP-dep_Trfase"/>
</dbReference>
<accession>A0A9D9ENH0</accession>
<dbReference type="Pfam" id="PF01053">
    <property type="entry name" value="Cys_Met_Meta_PP"/>
    <property type="match status" value="1"/>
</dbReference>
<dbReference type="SUPFAM" id="SSF53383">
    <property type="entry name" value="PLP-dependent transferases"/>
    <property type="match status" value="1"/>
</dbReference>
<sequence>MNIETQCLHEGYTPENGGPGVVPIVQSTTYRFDSTEHIARLFDMPTEYMYSRFANPTCDAVEKKIAALEGGVGAMLTTSGQAASLLAILNLCSAGDSFLAMNSVYGGTVNLFSVTLKRLGIECIWFDGGDSEEEILAKFRPGTKAVFGETLTNPSMQVCDIEKLARAAHAKNVPLIIDNTFATPVLCRPIAWGADIVIHSTSKYLDGHALQIGGVIVDSGNFDWASAYEKTGVFADFVLPDESYHGVKYTEAFGRAAYIIKARMQLMRDFGCYPAAHSAFLLNLGLETLPVRMRQYCANGLRVAEHFRESPLVASVGYPALPGDPYKTLADKYLPDGCSGVISLSMKGGKNAAMKFTDALKLTSREVHVADIRSCVLHPASATHRQLTDEQLQAAGIDGGMIRFSCGLENVEDILADIDQALAAV</sequence>
<dbReference type="EMBL" id="JADIMS010000029">
    <property type="protein sequence ID" value="MBO8449801.1"/>
    <property type="molecule type" value="Genomic_DNA"/>
</dbReference>
<organism evidence="6 7">
    <name type="scientific">Candidatus Avitreponema avistercoris</name>
    <dbReference type="NCBI Taxonomy" id="2840705"/>
    <lineage>
        <taxon>Bacteria</taxon>
        <taxon>Pseudomonadati</taxon>
        <taxon>Spirochaetota</taxon>
        <taxon>Spirochaetia</taxon>
        <taxon>Spirochaetales</taxon>
        <taxon>Candidatus Avitreponema</taxon>
    </lineage>
</organism>
<evidence type="ECO:0000313" key="6">
    <source>
        <dbReference type="EMBL" id="MBO8449801.1"/>
    </source>
</evidence>
<reference evidence="6" key="2">
    <citation type="journal article" date="2021" name="PeerJ">
        <title>Extensive microbial diversity within the chicken gut microbiome revealed by metagenomics and culture.</title>
        <authorList>
            <person name="Gilroy R."/>
            <person name="Ravi A."/>
            <person name="Getino M."/>
            <person name="Pursley I."/>
            <person name="Horton D.L."/>
            <person name="Alikhan N.F."/>
            <person name="Baker D."/>
            <person name="Gharbi K."/>
            <person name="Hall N."/>
            <person name="Watson M."/>
            <person name="Adriaenssens E.M."/>
            <person name="Foster-Nyarko E."/>
            <person name="Jarju S."/>
            <person name="Secka A."/>
            <person name="Antonio M."/>
            <person name="Oren A."/>
            <person name="Chaudhuri R.R."/>
            <person name="La Ragione R."/>
            <person name="Hildebrand F."/>
            <person name="Pallen M.J."/>
        </authorList>
    </citation>
    <scope>NUCLEOTIDE SEQUENCE</scope>
    <source>
        <strain evidence="6">B3-4054</strain>
    </source>
</reference>
<dbReference type="GO" id="GO:0004124">
    <property type="term" value="F:cysteine synthase activity"/>
    <property type="evidence" value="ECO:0007669"/>
    <property type="project" value="TreeGrafter"/>
</dbReference>
<dbReference type="Proteomes" id="UP000823616">
    <property type="component" value="Unassembled WGS sequence"/>
</dbReference>
<reference evidence="6" key="1">
    <citation type="submission" date="2020-10" db="EMBL/GenBank/DDBJ databases">
        <authorList>
            <person name="Gilroy R."/>
        </authorList>
    </citation>
    <scope>NUCLEOTIDE SEQUENCE</scope>
    <source>
        <strain evidence="6">B3-4054</strain>
    </source>
</reference>
<dbReference type="Gene3D" id="3.90.1150.10">
    <property type="entry name" value="Aspartate Aminotransferase, domain 1"/>
    <property type="match status" value="1"/>
</dbReference>
<evidence type="ECO:0000256" key="3">
    <source>
        <dbReference type="ARBA" id="ARBA00022898"/>
    </source>
</evidence>
<dbReference type="InterPro" id="IPR015422">
    <property type="entry name" value="PyrdxlP-dep_Trfase_small"/>
</dbReference>
<dbReference type="GO" id="GO:0006535">
    <property type="term" value="P:cysteine biosynthetic process from serine"/>
    <property type="evidence" value="ECO:0007669"/>
    <property type="project" value="TreeGrafter"/>
</dbReference>
<dbReference type="InterPro" id="IPR015421">
    <property type="entry name" value="PyrdxlP-dep_Trfase_major"/>
</dbReference>
<proteinExistence type="inferred from homology"/>
<dbReference type="PANTHER" id="PTHR43797:SF3">
    <property type="entry name" value="O-ACETYLHOMOSERINE SULFHYDRYLASE"/>
    <property type="match status" value="1"/>
</dbReference>
<comment type="similarity">
    <text evidence="2 5">Belongs to the trans-sulfuration enzymes family.</text>
</comment>
<evidence type="ECO:0000313" key="7">
    <source>
        <dbReference type="Proteomes" id="UP000823616"/>
    </source>
</evidence>
<name>A0A9D9ENH0_9SPIR</name>
<dbReference type="CDD" id="cd00614">
    <property type="entry name" value="CGS_like"/>
    <property type="match status" value="1"/>
</dbReference>
<dbReference type="GO" id="GO:0030170">
    <property type="term" value="F:pyridoxal phosphate binding"/>
    <property type="evidence" value="ECO:0007669"/>
    <property type="project" value="InterPro"/>
</dbReference>
<gene>
    <name evidence="6" type="ORF">IAA96_01695</name>
</gene>
<dbReference type="PIRSF" id="PIRSF001434">
    <property type="entry name" value="CGS"/>
    <property type="match status" value="1"/>
</dbReference>
<dbReference type="GO" id="GO:0003961">
    <property type="term" value="F:O-acetylhomoserine aminocarboxypropyltransferase activity"/>
    <property type="evidence" value="ECO:0007669"/>
    <property type="project" value="TreeGrafter"/>
</dbReference>
<evidence type="ECO:0000256" key="1">
    <source>
        <dbReference type="ARBA" id="ARBA00001933"/>
    </source>
</evidence>
<dbReference type="PANTHER" id="PTHR43797">
    <property type="entry name" value="HOMOCYSTEINE/CYSTEINE SYNTHASE"/>
    <property type="match status" value="1"/>
</dbReference>
<dbReference type="InterPro" id="IPR000277">
    <property type="entry name" value="Cys/Met-Metab_PyrdxlP-dep_enz"/>
</dbReference>
<dbReference type="GO" id="GO:0071269">
    <property type="term" value="P:L-homocysteine biosynthetic process"/>
    <property type="evidence" value="ECO:0007669"/>
    <property type="project" value="TreeGrafter"/>
</dbReference>
<comment type="cofactor">
    <cofactor evidence="1 5">
        <name>pyridoxal 5'-phosphate</name>
        <dbReference type="ChEBI" id="CHEBI:597326"/>
    </cofactor>
</comment>
<dbReference type="NCBIfam" id="TIGR01326">
    <property type="entry name" value="OAH_OAS_sulfhy"/>
    <property type="match status" value="1"/>
</dbReference>
<keyword evidence="3 4" id="KW-0663">Pyridoxal phosphate</keyword>
<dbReference type="FunFam" id="3.40.640.10:FF:000046">
    <property type="entry name" value="Cystathionine gamma-lyase"/>
    <property type="match status" value="1"/>
</dbReference>
<comment type="caution">
    <text evidence="6">The sequence shown here is derived from an EMBL/GenBank/DDBJ whole genome shotgun (WGS) entry which is preliminary data.</text>
</comment>
<dbReference type="AlphaFoldDB" id="A0A9D9ENH0"/>
<evidence type="ECO:0000256" key="5">
    <source>
        <dbReference type="RuleBase" id="RU362118"/>
    </source>
</evidence>
<evidence type="ECO:0000256" key="4">
    <source>
        <dbReference type="PIRSR" id="PIRSR001434-2"/>
    </source>
</evidence>
<feature type="modified residue" description="N6-(pyridoxal phosphate)lysine" evidence="4">
    <location>
        <position position="203"/>
    </location>
</feature>
<dbReference type="Gene3D" id="3.40.640.10">
    <property type="entry name" value="Type I PLP-dependent aspartate aminotransferase-like (Major domain)"/>
    <property type="match status" value="1"/>
</dbReference>
<protein>
    <submittedName>
        <fullName evidence="6">O-acetylhomoserine aminocarboxypropyltransferase/cysteine synthase</fullName>
    </submittedName>
</protein>
<dbReference type="GO" id="GO:0005737">
    <property type="term" value="C:cytoplasm"/>
    <property type="evidence" value="ECO:0007669"/>
    <property type="project" value="TreeGrafter"/>
</dbReference>
<dbReference type="InterPro" id="IPR006235">
    <property type="entry name" value="OAc-hSer/O-AcSer_sulfhydrylase"/>
</dbReference>